<evidence type="ECO:0000313" key="1">
    <source>
        <dbReference type="EMBL" id="KKM84404.1"/>
    </source>
</evidence>
<accession>A0A0F9KQF2</accession>
<proteinExistence type="predicted"/>
<organism evidence="1">
    <name type="scientific">marine sediment metagenome</name>
    <dbReference type="NCBI Taxonomy" id="412755"/>
    <lineage>
        <taxon>unclassified sequences</taxon>
        <taxon>metagenomes</taxon>
        <taxon>ecological metagenomes</taxon>
    </lineage>
</organism>
<reference evidence="1" key="1">
    <citation type="journal article" date="2015" name="Nature">
        <title>Complex archaea that bridge the gap between prokaryotes and eukaryotes.</title>
        <authorList>
            <person name="Spang A."/>
            <person name="Saw J.H."/>
            <person name="Jorgensen S.L."/>
            <person name="Zaremba-Niedzwiedzka K."/>
            <person name="Martijn J."/>
            <person name="Lind A.E."/>
            <person name="van Eijk R."/>
            <person name="Schleper C."/>
            <person name="Guy L."/>
            <person name="Ettema T.J."/>
        </authorList>
    </citation>
    <scope>NUCLEOTIDE SEQUENCE</scope>
</reference>
<protein>
    <submittedName>
        <fullName evidence="1">Uncharacterized protein</fullName>
    </submittedName>
</protein>
<dbReference type="EMBL" id="LAZR01007572">
    <property type="protein sequence ID" value="KKM84404.1"/>
    <property type="molecule type" value="Genomic_DNA"/>
</dbReference>
<sequence>MPQIDCSEEEWLDLYIVQIQFPDWTMELNHAYLEALHSLSRIFGDAESAHEQVCKTLKNGRNPSNRRGNYPPEIINNPILKNNRGRALQRKISAILKHQEDVQLRPLVIKRRTVTQALSNINIETDLSLTKYADWLRYAYWTDEEAVEFALRSKKGLEFDELLKKVKNEVMFRNDYGDILPIKFVEWVRVYSRKVVFNKDDLEQMGPDRLDTLKVIRRKKIYALLLALIEKHYEDAINKEKRLSDLCELYRDRESVTRDTIVAILQEANDVLS</sequence>
<comment type="caution">
    <text evidence="1">The sequence shown here is derived from an EMBL/GenBank/DDBJ whole genome shotgun (WGS) entry which is preliminary data.</text>
</comment>
<name>A0A0F9KQF2_9ZZZZ</name>
<gene>
    <name evidence="1" type="ORF">LCGC14_1299440</name>
</gene>
<dbReference type="AlphaFoldDB" id="A0A0F9KQF2"/>